<comment type="caution">
    <text evidence="2">The sequence shown here is derived from an EMBL/GenBank/DDBJ whole genome shotgun (WGS) entry which is preliminary data.</text>
</comment>
<dbReference type="Gene3D" id="3.40.50.880">
    <property type="match status" value="1"/>
</dbReference>
<dbReference type="RefSeq" id="WP_077567441.1">
    <property type="nucleotide sequence ID" value="NZ_MRVI01000001.1"/>
</dbReference>
<dbReference type="Pfam" id="PF00117">
    <property type="entry name" value="GATase"/>
    <property type="match status" value="1"/>
</dbReference>
<gene>
    <name evidence="2" type="ORF">BBD40_12830</name>
</gene>
<proteinExistence type="predicted"/>
<evidence type="ECO:0000259" key="1">
    <source>
        <dbReference type="Pfam" id="PF00117"/>
    </source>
</evidence>
<sequence>MKVLLFRHFAFDDPSAIIQWAEQSGNEVSVREPEFGIHQEWLEALDLLVILGGPMSVYQESEYPWLVEEKAFVKSAIDKGKKVLGICLGAQMIAEVLGASVYPARQKEIGWHRMYRTRQLHPWLAHFPEEFESFSWHGDTFDLPATARLLVSSAACENQAFAVGEHVMGLQFHLETTSECIDGMLANWSHEIWEAPYIQNEILIRSGTAQIAITRMLLWGILDQIVR</sequence>
<dbReference type="InterPro" id="IPR017926">
    <property type="entry name" value="GATASE"/>
</dbReference>
<feature type="domain" description="Glutamine amidotransferase" evidence="1">
    <location>
        <begin position="17"/>
        <end position="179"/>
    </location>
</feature>
<protein>
    <submittedName>
        <fullName evidence="2">GMP synthase</fullName>
    </submittedName>
</protein>
<name>A0ABX3JZQ5_9BACL</name>
<dbReference type="PROSITE" id="PS51273">
    <property type="entry name" value="GATASE_TYPE_1"/>
    <property type="match status" value="1"/>
</dbReference>
<dbReference type="Proteomes" id="UP000189059">
    <property type="component" value="Unassembled WGS sequence"/>
</dbReference>
<dbReference type="EMBL" id="MRVI01000001">
    <property type="protein sequence ID" value="OOC62664.1"/>
    <property type="molecule type" value="Genomic_DNA"/>
</dbReference>
<keyword evidence="3" id="KW-1185">Reference proteome</keyword>
<dbReference type="InterPro" id="IPR044992">
    <property type="entry name" value="ChyE-like"/>
</dbReference>
<dbReference type="PANTHER" id="PTHR42695:SF5">
    <property type="entry name" value="GLUTAMINE AMIDOTRANSFERASE YLR126C-RELATED"/>
    <property type="match status" value="1"/>
</dbReference>
<dbReference type="InterPro" id="IPR029062">
    <property type="entry name" value="Class_I_gatase-like"/>
</dbReference>
<dbReference type="PANTHER" id="PTHR42695">
    <property type="entry name" value="GLUTAMINE AMIDOTRANSFERASE YLR126C-RELATED"/>
    <property type="match status" value="1"/>
</dbReference>
<accession>A0ABX3JZQ5</accession>
<organism evidence="2 3">
    <name type="scientific">Paenibacillus ihbetae</name>
    <dbReference type="NCBI Taxonomy" id="1870820"/>
    <lineage>
        <taxon>Bacteria</taxon>
        <taxon>Bacillati</taxon>
        <taxon>Bacillota</taxon>
        <taxon>Bacilli</taxon>
        <taxon>Bacillales</taxon>
        <taxon>Paenibacillaceae</taxon>
        <taxon>Paenibacillus</taxon>
    </lineage>
</organism>
<evidence type="ECO:0000313" key="2">
    <source>
        <dbReference type="EMBL" id="OOC62664.1"/>
    </source>
</evidence>
<evidence type="ECO:0000313" key="3">
    <source>
        <dbReference type="Proteomes" id="UP000189059"/>
    </source>
</evidence>
<dbReference type="SUPFAM" id="SSF52317">
    <property type="entry name" value="Class I glutamine amidotransferase-like"/>
    <property type="match status" value="1"/>
</dbReference>
<reference evidence="2 3" key="1">
    <citation type="submission" date="2016-12" db="EMBL/GenBank/DDBJ databases">
        <title>Genome sequencing and description of Paenibacillus sp. nov. from high altitude lake in the Indian Trans- Himalayas.</title>
        <authorList>
            <person name="Kiran S."/>
            <person name="Swarnkar M.K."/>
            <person name="Rana A."/>
            <person name="Tewari R."/>
            <person name="Gulati A."/>
        </authorList>
    </citation>
    <scope>NUCLEOTIDE SEQUENCE [LARGE SCALE GENOMIC DNA]</scope>
    <source>
        <strain evidence="2 3">IHBB 9951</strain>
    </source>
</reference>
<dbReference type="CDD" id="cd01741">
    <property type="entry name" value="GATase1_1"/>
    <property type="match status" value="1"/>
</dbReference>